<evidence type="ECO:0000313" key="3">
    <source>
        <dbReference type="EMBL" id="TLX43147.1"/>
    </source>
</evidence>
<reference evidence="3 4" key="1">
    <citation type="submission" date="2019-05" db="EMBL/GenBank/DDBJ databases">
        <authorList>
            <person name="Zhou X."/>
        </authorList>
    </citation>
    <scope>NUCLEOTIDE SEQUENCE [LARGE SCALE GENOMIC DNA]</scope>
    <source>
        <strain evidence="3 4">DSM 432</strain>
    </source>
</reference>
<protein>
    <submittedName>
        <fullName evidence="3">Amidase</fullName>
    </submittedName>
</protein>
<evidence type="ECO:0000256" key="1">
    <source>
        <dbReference type="SAM" id="MobiDB-lite"/>
    </source>
</evidence>
<evidence type="ECO:0000313" key="4">
    <source>
        <dbReference type="Proteomes" id="UP000305131"/>
    </source>
</evidence>
<dbReference type="Gene3D" id="3.10.490.10">
    <property type="entry name" value="Gamma-glutamyl cyclotransferase-like"/>
    <property type="match status" value="1"/>
</dbReference>
<name>A0A6C1KHR6_XANAU</name>
<proteinExistence type="predicted"/>
<comment type="caution">
    <text evidence="3">The sequence shown here is derived from an EMBL/GenBank/DDBJ whole genome shotgun (WGS) entry which is preliminary data.</text>
</comment>
<dbReference type="InterPro" id="IPR053844">
    <property type="entry name" value="AH_C"/>
</dbReference>
<sequence>MTTDLPLSGHRPSETSPREAVPIAVVGAHLSGMPLNPELTEAGGVLVKSCRTAPDYRLFVLPDTTPQKPGVVRAPGFAGPGLEVEVWALDPAAFGRFVSRIPAPLGIGKVRLEDGSEVPGFLCEAHAVERAEEITALGGWRAYMERRRG</sequence>
<dbReference type="AlphaFoldDB" id="A0A6C1KHR6"/>
<accession>A0A6C1KHR6</accession>
<dbReference type="EMBL" id="VAUP01000022">
    <property type="protein sequence ID" value="TLX43147.1"/>
    <property type="molecule type" value="Genomic_DNA"/>
</dbReference>
<dbReference type="Pfam" id="PF21986">
    <property type="entry name" value="AH_C"/>
    <property type="match status" value="1"/>
</dbReference>
<dbReference type="OrthoDB" id="9811471at2"/>
<dbReference type="Proteomes" id="UP000305131">
    <property type="component" value="Unassembled WGS sequence"/>
</dbReference>
<gene>
    <name evidence="3" type="ORF">FBQ73_10935</name>
</gene>
<feature type="domain" description="Allophanate hydrolase C-terminal" evidence="2">
    <location>
        <begin position="22"/>
        <end position="145"/>
    </location>
</feature>
<organism evidence="3 4">
    <name type="scientific">Xanthobacter autotrophicus</name>
    <dbReference type="NCBI Taxonomy" id="280"/>
    <lineage>
        <taxon>Bacteria</taxon>
        <taxon>Pseudomonadati</taxon>
        <taxon>Pseudomonadota</taxon>
        <taxon>Alphaproteobacteria</taxon>
        <taxon>Hyphomicrobiales</taxon>
        <taxon>Xanthobacteraceae</taxon>
        <taxon>Xanthobacter</taxon>
    </lineage>
</organism>
<evidence type="ECO:0000259" key="2">
    <source>
        <dbReference type="Pfam" id="PF21986"/>
    </source>
</evidence>
<feature type="region of interest" description="Disordered" evidence="1">
    <location>
        <begin position="1"/>
        <end position="20"/>
    </location>
</feature>